<name>A0A365H2A8_9ACTN</name>
<sequence>MRRPANAKKFNGRVLVEWQNVTAGYDLDALWNYRDILREGYAWVGVSAQRVGVDQLRGWSPARYGDLDVTGAGQFTTDQLSYDIFSQAAQAIRSPQGTKLLGGLKAKTILAIGASQSAGRMVVYYDRVLPQIQPVFDGYGFIVGGAPTRVGKEPVFQVLSETDVRTPDRRADSNVFRRWEVAGSAHSGWDGQEYRGPLSERDLGGVTQYNCDRQPFSRMPIHQVTGTAYDHLARWAERGTPPPAAPVIQFNADGTKARDENGFVKGGIRLSQLTVPTALNDGDNSGESFCRLFGSYTPYDQATLKKLYPSKGRYVAAVVATDLRNIRAGYITPADAALNLKDALAADLGK</sequence>
<reference evidence="2 3" key="1">
    <citation type="submission" date="2018-06" db="EMBL/GenBank/DDBJ databases">
        <title>Actinomadura craniellae sp. nov. isolated from marine sponge Craniella sp.</title>
        <authorList>
            <person name="Li L."/>
            <person name="Xu Q.H."/>
            <person name="Lin H.W."/>
            <person name="Lu Y.H."/>
        </authorList>
    </citation>
    <scope>NUCLEOTIDE SEQUENCE [LARGE SCALE GENOMIC DNA]</scope>
    <source>
        <strain evidence="2 3">LHW63021</strain>
    </source>
</reference>
<dbReference type="EMBL" id="QLYX01000010">
    <property type="protein sequence ID" value="RAY13231.1"/>
    <property type="molecule type" value="Genomic_DNA"/>
</dbReference>
<dbReference type="Proteomes" id="UP000251891">
    <property type="component" value="Unassembled WGS sequence"/>
</dbReference>
<gene>
    <name evidence="2" type="ORF">DPM19_20985</name>
</gene>
<dbReference type="AlphaFoldDB" id="A0A365H2A8"/>
<keyword evidence="3" id="KW-1185">Reference proteome</keyword>
<dbReference type="InterPro" id="IPR045394">
    <property type="entry name" value="Abhydrolase_dom"/>
</dbReference>
<feature type="domain" description="Alpha/beta hydrolase" evidence="1">
    <location>
        <begin position="2"/>
        <end position="337"/>
    </location>
</feature>
<dbReference type="OrthoDB" id="1971292at2"/>
<proteinExistence type="predicted"/>
<organism evidence="2 3">
    <name type="scientific">Actinomadura craniellae</name>
    <dbReference type="NCBI Taxonomy" id="2231787"/>
    <lineage>
        <taxon>Bacteria</taxon>
        <taxon>Bacillati</taxon>
        <taxon>Actinomycetota</taxon>
        <taxon>Actinomycetes</taxon>
        <taxon>Streptosporangiales</taxon>
        <taxon>Thermomonosporaceae</taxon>
        <taxon>Actinomadura</taxon>
    </lineage>
</organism>
<accession>A0A365H2A8</accession>
<evidence type="ECO:0000259" key="1">
    <source>
        <dbReference type="Pfam" id="PF20091"/>
    </source>
</evidence>
<evidence type="ECO:0000313" key="3">
    <source>
        <dbReference type="Proteomes" id="UP000251891"/>
    </source>
</evidence>
<comment type="caution">
    <text evidence="2">The sequence shown here is derived from an EMBL/GenBank/DDBJ whole genome shotgun (WGS) entry which is preliminary data.</text>
</comment>
<protein>
    <recommendedName>
        <fullName evidence="1">Alpha/beta hydrolase domain-containing protein</fullName>
    </recommendedName>
</protein>
<evidence type="ECO:0000313" key="2">
    <source>
        <dbReference type="EMBL" id="RAY13231.1"/>
    </source>
</evidence>
<dbReference type="Pfam" id="PF20091">
    <property type="entry name" value="Abhydrolase_10"/>
    <property type="match status" value="1"/>
</dbReference>